<evidence type="ECO:0000256" key="3">
    <source>
        <dbReference type="SAM" id="SignalP"/>
    </source>
</evidence>
<dbReference type="AlphaFoldDB" id="A0A165Q8Z2"/>
<keyword evidence="2" id="KW-0812">Transmembrane</keyword>
<dbReference type="Proteomes" id="UP000076761">
    <property type="component" value="Unassembled WGS sequence"/>
</dbReference>
<feature type="region of interest" description="Disordered" evidence="1">
    <location>
        <begin position="469"/>
        <end position="495"/>
    </location>
</feature>
<evidence type="ECO:0000256" key="2">
    <source>
        <dbReference type="SAM" id="Phobius"/>
    </source>
</evidence>
<sequence length="530" mass="56072">MISTRQHTLLKNTASILLLLASLAFASSSDSGPSVQWTKPVRGDVYGPGDMITGQWTIGDGSQAVNSPSFKLCSTGDGDSGGGGGNGSTDDGGGDDSKNASKDDGGDDSGDGNNVNGSQDSGNSSNKQRRSGGDDGASCGATVWPTVQESSGSYSVSLAVPSVASVSAYYLQMTDDFGNKINSPSFSLSPTPSSSSSSLPSSTASESFSTPSSTSKPSNTQALDSPTFTAPGSSDYPDLAAAHAPPPVAAFAIPLSIVGAIIVAALVLGIVHWRKLKQERAKDAENLKSMKDEEYLSRRSSLLSDASRGVGEKMSAWDARTTYAAPFPTTRSQWDAPSYIHAWGTRREPERKYVTRQAFPDDHYTAPNYGHNRFFRASTPSSGSVPAPNYSPSLRANIRPSWNVPTPDYNLSGMPPSGTVPTPPFAPYSSALHHMPRPPDLYIQDPHRYNAAVNHSVISNYLQSSPAPIPSSLLPSSPDVRAGSPSLNGRSFVPEPERLFVRRSAPPGMDAGLRPEGDVYDRVTRMLYPR</sequence>
<feature type="compositionally biased region" description="Low complexity" evidence="1">
    <location>
        <begin position="111"/>
        <end position="126"/>
    </location>
</feature>
<dbReference type="OrthoDB" id="3245083at2759"/>
<feature type="compositionally biased region" description="Basic and acidic residues" evidence="1">
    <location>
        <begin position="95"/>
        <end position="104"/>
    </location>
</feature>
<feature type="region of interest" description="Disordered" evidence="1">
    <location>
        <begin position="28"/>
        <end position="47"/>
    </location>
</feature>
<evidence type="ECO:0000313" key="5">
    <source>
        <dbReference type="Proteomes" id="UP000076761"/>
    </source>
</evidence>
<feature type="region of interest" description="Disordered" evidence="1">
    <location>
        <begin position="68"/>
        <end position="143"/>
    </location>
</feature>
<feature type="signal peptide" evidence="3">
    <location>
        <begin position="1"/>
        <end position="28"/>
    </location>
</feature>
<keyword evidence="2" id="KW-0472">Membrane</keyword>
<feature type="compositionally biased region" description="Gly residues" evidence="1">
    <location>
        <begin position="78"/>
        <end position="91"/>
    </location>
</feature>
<keyword evidence="3" id="KW-0732">Signal</keyword>
<keyword evidence="5" id="KW-1185">Reference proteome</keyword>
<feature type="compositionally biased region" description="Low complexity" evidence="1">
    <location>
        <begin position="186"/>
        <end position="218"/>
    </location>
</feature>
<accession>A0A165Q8Z2</accession>
<protein>
    <submittedName>
        <fullName evidence="4">Uncharacterized protein</fullName>
    </submittedName>
</protein>
<keyword evidence="2" id="KW-1133">Transmembrane helix</keyword>
<feature type="chain" id="PRO_5007864671" evidence="3">
    <location>
        <begin position="29"/>
        <end position="530"/>
    </location>
</feature>
<organism evidence="4 5">
    <name type="scientific">Neolentinus lepideus HHB14362 ss-1</name>
    <dbReference type="NCBI Taxonomy" id="1314782"/>
    <lineage>
        <taxon>Eukaryota</taxon>
        <taxon>Fungi</taxon>
        <taxon>Dikarya</taxon>
        <taxon>Basidiomycota</taxon>
        <taxon>Agaricomycotina</taxon>
        <taxon>Agaricomycetes</taxon>
        <taxon>Gloeophyllales</taxon>
        <taxon>Gloeophyllaceae</taxon>
        <taxon>Neolentinus</taxon>
    </lineage>
</organism>
<gene>
    <name evidence="4" type="ORF">NEOLEDRAFT_1150229</name>
</gene>
<feature type="compositionally biased region" description="Low complexity" evidence="1">
    <location>
        <begin position="469"/>
        <end position="478"/>
    </location>
</feature>
<evidence type="ECO:0000256" key="1">
    <source>
        <dbReference type="SAM" id="MobiDB-lite"/>
    </source>
</evidence>
<feature type="compositionally biased region" description="Polar residues" evidence="1">
    <location>
        <begin position="219"/>
        <end position="230"/>
    </location>
</feature>
<feature type="region of interest" description="Disordered" evidence="1">
    <location>
        <begin position="186"/>
        <end position="230"/>
    </location>
</feature>
<evidence type="ECO:0000313" key="4">
    <source>
        <dbReference type="EMBL" id="KZT22088.1"/>
    </source>
</evidence>
<proteinExistence type="predicted"/>
<dbReference type="EMBL" id="KV425599">
    <property type="protein sequence ID" value="KZT22088.1"/>
    <property type="molecule type" value="Genomic_DNA"/>
</dbReference>
<feature type="transmembrane region" description="Helical" evidence="2">
    <location>
        <begin position="248"/>
        <end position="271"/>
    </location>
</feature>
<reference evidence="4 5" key="1">
    <citation type="journal article" date="2016" name="Mol. Biol. Evol.">
        <title>Comparative Genomics of Early-Diverging Mushroom-Forming Fungi Provides Insights into the Origins of Lignocellulose Decay Capabilities.</title>
        <authorList>
            <person name="Nagy L.G."/>
            <person name="Riley R."/>
            <person name="Tritt A."/>
            <person name="Adam C."/>
            <person name="Daum C."/>
            <person name="Floudas D."/>
            <person name="Sun H."/>
            <person name="Yadav J.S."/>
            <person name="Pangilinan J."/>
            <person name="Larsson K.H."/>
            <person name="Matsuura K."/>
            <person name="Barry K."/>
            <person name="Labutti K."/>
            <person name="Kuo R."/>
            <person name="Ohm R.A."/>
            <person name="Bhattacharya S.S."/>
            <person name="Shirouzu T."/>
            <person name="Yoshinaga Y."/>
            <person name="Martin F.M."/>
            <person name="Grigoriev I.V."/>
            <person name="Hibbett D.S."/>
        </authorList>
    </citation>
    <scope>NUCLEOTIDE SEQUENCE [LARGE SCALE GENOMIC DNA]</scope>
    <source>
        <strain evidence="4 5">HHB14362 ss-1</strain>
    </source>
</reference>
<dbReference type="InParanoid" id="A0A165Q8Z2"/>
<name>A0A165Q8Z2_9AGAM</name>